<evidence type="ECO:0000256" key="2">
    <source>
        <dbReference type="ARBA" id="ARBA00004370"/>
    </source>
</evidence>
<dbReference type="PANTHER" id="PTHR14360">
    <property type="entry name" value="PROTEIN FMP32, MITOCHONDRIAL"/>
    <property type="match status" value="1"/>
</dbReference>
<proteinExistence type="predicted"/>
<feature type="region of interest" description="Disordered" evidence="8">
    <location>
        <begin position="191"/>
        <end position="210"/>
    </location>
</feature>
<evidence type="ECO:0008006" key="12">
    <source>
        <dbReference type="Google" id="ProtNLM"/>
    </source>
</evidence>
<organism evidence="10 11">
    <name type="scientific">Cutaneotrichosporon oleaginosum</name>
    <dbReference type="NCBI Taxonomy" id="879819"/>
    <lineage>
        <taxon>Eukaryota</taxon>
        <taxon>Fungi</taxon>
        <taxon>Dikarya</taxon>
        <taxon>Basidiomycota</taxon>
        <taxon>Agaricomycotina</taxon>
        <taxon>Tremellomycetes</taxon>
        <taxon>Trichosporonales</taxon>
        <taxon>Trichosporonaceae</taxon>
        <taxon>Cutaneotrichosporon</taxon>
    </lineage>
</organism>
<reference evidence="10 11" key="1">
    <citation type="submission" date="2015-03" db="EMBL/GenBank/DDBJ databases">
        <title>Genomics and transcriptomics of the oil-accumulating basidiomycete yeast T. oleaginosus allow insights into substrate utilization and the diverse evolutionary trajectories of mating systems in fungi.</title>
        <authorList>
            <consortium name="DOE Joint Genome Institute"/>
            <person name="Kourist R."/>
            <person name="Kracht O."/>
            <person name="Bracharz F."/>
            <person name="Lipzen A."/>
            <person name="Nolan M."/>
            <person name="Ohm R."/>
            <person name="Grigoriev I."/>
            <person name="Sun S."/>
            <person name="Heitman J."/>
            <person name="Bruck T."/>
            <person name="Nowrousian M."/>
        </authorList>
    </citation>
    <scope>NUCLEOTIDE SEQUENCE [LARGE SCALE GENOMIC DNA]</scope>
    <source>
        <strain evidence="10 11">IBC0246</strain>
    </source>
</reference>
<gene>
    <name evidence="10" type="ORF">CC85DRAFT_243947</name>
</gene>
<evidence type="ECO:0000256" key="9">
    <source>
        <dbReference type="SAM" id="Phobius"/>
    </source>
</evidence>
<evidence type="ECO:0000313" key="11">
    <source>
        <dbReference type="Proteomes" id="UP000053611"/>
    </source>
</evidence>
<dbReference type="GO" id="GO:0005739">
    <property type="term" value="C:mitochondrion"/>
    <property type="evidence" value="ECO:0007669"/>
    <property type="project" value="UniProtKB-SubCell"/>
</dbReference>
<name>A0A0J0XQX7_9TREE</name>
<accession>A0A0J0XQX7</accession>
<keyword evidence="6" id="KW-0496">Mitochondrion</keyword>
<comment type="subcellular location">
    <subcellularLocation>
        <location evidence="2">Membrane</location>
    </subcellularLocation>
    <subcellularLocation>
        <location evidence="1">Mitochondrion</location>
    </subcellularLocation>
</comment>
<evidence type="ECO:0000256" key="3">
    <source>
        <dbReference type="ARBA" id="ARBA00022692"/>
    </source>
</evidence>
<dbReference type="STRING" id="879819.A0A0J0XQX7"/>
<dbReference type="GO" id="GO:0016020">
    <property type="term" value="C:membrane"/>
    <property type="evidence" value="ECO:0007669"/>
    <property type="project" value="UniProtKB-SubCell"/>
</dbReference>
<dbReference type="Proteomes" id="UP000053611">
    <property type="component" value="Unassembled WGS sequence"/>
</dbReference>
<keyword evidence="5" id="KW-0175">Coiled coil</keyword>
<keyword evidence="3 9" id="KW-0812">Transmembrane</keyword>
<evidence type="ECO:0000256" key="6">
    <source>
        <dbReference type="ARBA" id="ARBA00023128"/>
    </source>
</evidence>
<evidence type="ECO:0000256" key="4">
    <source>
        <dbReference type="ARBA" id="ARBA00022989"/>
    </source>
</evidence>
<dbReference type="OrthoDB" id="1552at2759"/>
<feature type="transmembrane region" description="Helical" evidence="9">
    <location>
        <begin position="134"/>
        <end position="152"/>
    </location>
</feature>
<dbReference type="GeneID" id="28980904"/>
<evidence type="ECO:0000256" key="8">
    <source>
        <dbReference type="SAM" id="MobiDB-lite"/>
    </source>
</evidence>
<keyword evidence="4 9" id="KW-1133">Transmembrane helix</keyword>
<dbReference type="EMBL" id="KQ087194">
    <property type="protein sequence ID" value="KLT43493.1"/>
    <property type="molecule type" value="Genomic_DNA"/>
</dbReference>
<evidence type="ECO:0000313" key="10">
    <source>
        <dbReference type="EMBL" id="KLT43493.1"/>
    </source>
</evidence>
<dbReference type="InterPro" id="IPR024461">
    <property type="entry name" value="CCDC90-like"/>
</dbReference>
<keyword evidence="11" id="KW-1185">Reference proteome</keyword>
<evidence type="ECO:0000256" key="5">
    <source>
        <dbReference type="ARBA" id="ARBA00023054"/>
    </source>
</evidence>
<dbReference type="Pfam" id="PF07798">
    <property type="entry name" value="CCDC90-like"/>
    <property type="match status" value="1"/>
</dbReference>
<evidence type="ECO:0000256" key="7">
    <source>
        <dbReference type="ARBA" id="ARBA00023136"/>
    </source>
</evidence>
<protein>
    <recommendedName>
        <fullName evidence="12">DUF1640-domain-containing protein</fullName>
    </recommendedName>
</protein>
<dbReference type="AlphaFoldDB" id="A0A0J0XQX7"/>
<dbReference type="PANTHER" id="PTHR14360:SF12">
    <property type="entry name" value="MOZ PROTEIN REPRESENTS A CHROMATIN-ASSOCIATED ACETYLTRANSFERASE"/>
    <property type="match status" value="1"/>
</dbReference>
<evidence type="ECO:0000256" key="1">
    <source>
        <dbReference type="ARBA" id="ARBA00004173"/>
    </source>
</evidence>
<sequence>MEAVRATITHRTGIAQTRMLSREEMDNDAYRFKAALSDIRTGHSVRSRRDGVALRAAASAIRREVDGLEQKIKEDIGVMRHDIEIETNNRKAETRSDMKRFDIAREEINNKFTISLGDLRTEIEGAKWDATRRAIAIILTLVIIGVVLSSMGSKPAVPVPPAKPAMVDAGVGPEDEDGLKEAEEELDRLLSEVEERKRRQVGRHEAEGRI</sequence>
<keyword evidence="7 9" id="KW-0472">Membrane</keyword>